<dbReference type="AlphaFoldDB" id="A0A6A4WPH7"/>
<evidence type="ECO:0000256" key="2">
    <source>
        <dbReference type="SAM" id="Phobius"/>
    </source>
</evidence>
<feature type="transmembrane region" description="Helical" evidence="2">
    <location>
        <begin position="314"/>
        <end position="336"/>
    </location>
</feature>
<feature type="region of interest" description="Disordered" evidence="1">
    <location>
        <begin position="429"/>
        <end position="485"/>
    </location>
</feature>
<dbReference type="EMBL" id="VIIS01000736">
    <property type="protein sequence ID" value="KAF0305634.1"/>
    <property type="molecule type" value="Genomic_DNA"/>
</dbReference>
<comment type="caution">
    <text evidence="4">The sequence shown here is derived from an EMBL/GenBank/DDBJ whole genome shotgun (WGS) entry which is preliminary data.</text>
</comment>
<evidence type="ECO:0000313" key="4">
    <source>
        <dbReference type="EMBL" id="KAF0305634.1"/>
    </source>
</evidence>
<feature type="domain" description="Cytochrome b5 heme-binding" evidence="3">
    <location>
        <begin position="47"/>
        <end position="84"/>
    </location>
</feature>
<dbReference type="GO" id="GO:0006629">
    <property type="term" value="P:lipid metabolic process"/>
    <property type="evidence" value="ECO:0007669"/>
    <property type="project" value="InterPro"/>
</dbReference>
<dbReference type="InterPro" id="IPR005804">
    <property type="entry name" value="FA_desaturase_dom"/>
</dbReference>
<feature type="transmembrane region" description="Helical" evidence="2">
    <location>
        <begin position="282"/>
        <end position="302"/>
    </location>
</feature>
<dbReference type="InterPro" id="IPR053100">
    <property type="entry name" value="Cytochrome_b5-related"/>
</dbReference>
<dbReference type="SUPFAM" id="SSF55856">
    <property type="entry name" value="Cytochrome b5-like heme/steroid binding domain"/>
    <property type="match status" value="1"/>
</dbReference>
<dbReference type="InterPro" id="IPR001199">
    <property type="entry name" value="Cyt_B5-like_heme/steroid-bd"/>
</dbReference>
<keyword evidence="2" id="KW-1133">Transmembrane helix</keyword>
<feature type="compositionally biased region" description="Polar residues" evidence="1">
    <location>
        <begin position="470"/>
        <end position="485"/>
    </location>
</feature>
<dbReference type="OrthoDB" id="260519at2759"/>
<keyword evidence="2" id="KW-0812">Transmembrane</keyword>
<dbReference type="InterPro" id="IPR036400">
    <property type="entry name" value="Cyt_B5-like_heme/steroid_sf"/>
</dbReference>
<name>A0A6A4WPH7_AMPAM</name>
<proteinExistence type="predicted"/>
<dbReference type="PANTHER" id="PTHR16740:SF1">
    <property type="entry name" value="CYTOCHROME B5-RELATED PROTEIN-RELATED"/>
    <property type="match status" value="1"/>
</dbReference>
<dbReference type="PANTHER" id="PTHR16740">
    <property type="entry name" value="CYTOCHROME B5-RELATED PROTEIN-RELATED"/>
    <property type="match status" value="1"/>
</dbReference>
<dbReference type="Gene3D" id="3.10.120.10">
    <property type="entry name" value="Cytochrome b5-like heme/steroid binding domain"/>
    <property type="match status" value="1"/>
</dbReference>
<dbReference type="Pfam" id="PF00173">
    <property type="entry name" value="Cyt-b5"/>
    <property type="match status" value="1"/>
</dbReference>
<evidence type="ECO:0000259" key="3">
    <source>
        <dbReference type="PROSITE" id="PS50255"/>
    </source>
</evidence>
<protein>
    <submittedName>
        <fullName evidence="4">Cytochrome b5-related protein</fullName>
    </submittedName>
</protein>
<gene>
    <name evidence="4" type="primary">Cyt-b5-r</name>
    <name evidence="4" type="ORF">FJT64_002534</name>
</gene>
<accession>A0A6A4WPH7</accession>
<sequence length="485" mass="53723">MAPRDGALTSQFGRYTGGRRRWIWDKSGVAWLEDKRKIDGAAGLWRVHDELYDLSEFAERHPGGRFWLDITRGQDITELFEASHCLATGRPEQQLARCRVRAATQPRNAPYTFQADGFYRTLKRRAAPVLRRVGTGAGAATRLVADGGLLLFLVTGVASAVLHSRLAAAASGVVLALLLGVGHNFLHQRDNWRMYLLDVPLLSSAEFRVSHALSHHMFPNTAMDLEVTLLEPVIFFLTHAKRRRGLADAVVYHFTLLISFFIEGMKRALRWIRGEQRPRPENALPLLHVLLLAGCAGLWGRAHGRPADALLDALGLWTLTVATCGYVFATLGLAAAHHHPRLYHDGDEPVAERDWGLRQLDAVGDRAAVRGSPLLVLTTFGDHGLHHLFPTVDHGQLVHLRGVFDATCAEFGVRYRHFSAWELLRGQHQQMGRTRPRPSDLMAAPTPDDSGSARQETGERAPHRPPATVATLQANSNQSSCISQS</sequence>
<dbReference type="Proteomes" id="UP000440578">
    <property type="component" value="Unassembled WGS sequence"/>
</dbReference>
<feature type="transmembrane region" description="Helical" evidence="2">
    <location>
        <begin position="133"/>
        <end position="154"/>
    </location>
</feature>
<feature type="transmembrane region" description="Helical" evidence="2">
    <location>
        <begin position="166"/>
        <end position="186"/>
    </location>
</feature>
<keyword evidence="2" id="KW-0472">Membrane</keyword>
<dbReference type="PROSITE" id="PS50255">
    <property type="entry name" value="CYTOCHROME_B5_2"/>
    <property type="match status" value="1"/>
</dbReference>
<organism evidence="4 5">
    <name type="scientific">Amphibalanus amphitrite</name>
    <name type="common">Striped barnacle</name>
    <name type="synonym">Balanus amphitrite</name>
    <dbReference type="NCBI Taxonomy" id="1232801"/>
    <lineage>
        <taxon>Eukaryota</taxon>
        <taxon>Metazoa</taxon>
        <taxon>Ecdysozoa</taxon>
        <taxon>Arthropoda</taxon>
        <taxon>Crustacea</taxon>
        <taxon>Multicrustacea</taxon>
        <taxon>Cirripedia</taxon>
        <taxon>Thoracica</taxon>
        <taxon>Thoracicalcarea</taxon>
        <taxon>Balanomorpha</taxon>
        <taxon>Balanoidea</taxon>
        <taxon>Balanidae</taxon>
        <taxon>Amphibalaninae</taxon>
        <taxon>Amphibalanus</taxon>
    </lineage>
</organism>
<evidence type="ECO:0000256" key="1">
    <source>
        <dbReference type="SAM" id="MobiDB-lite"/>
    </source>
</evidence>
<reference evidence="4 5" key="1">
    <citation type="submission" date="2019-07" db="EMBL/GenBank/DDBJ databases">
        <title>Draft genome assembly of a fouling barnacle, Amphibalanus amphitrite (Darwin, 1854): The first reference genome for Thecostraca.</title>
        <authorList>
            <person name="Kim W."/>
        </authorList>
    </citation>
    <scope>NUCLEOTIDE SEQUENCE [LARGE SCALE GENOMIC DNA]</scope>
    <source>
        <strain evidence="4">SNU_AA5</strain>
        <tissue evidence="4">Soma without cirri and trophi</tissue>
    </source>
</reference>
<evidence type="ECO:0000313" key="5">
    <source>
        <dbReference type="Proteomes" id="UP000440578"/>
    </source>
</evidence>
<dbReference type="Pfam" id="PF00487">
    <property type="entry name" value="FA_desaturase"/>
    <property type="match status" value="1"/>
</dbReference>
<keyword evidence="5" id="KW-1185">Reference proteome</keyword>